<dbReference type="RefSeq" id="WP_071472690.1">
    <property type="nucleotide sequence ID" value="NZ_MDKE01000021.1"/>
</dbReference>
<organism evidence="1 2">
    <name type="scientific">Oceanisphaera psychrotolerans</name>
    <dbReference type="NCBI Taxonomy" id="1414654"/>
    <lineage>
        <taxon>Bacteria</taxon>
        <taxon>Pseudomonadati</taxon>
        <taxon>Pseudomonadota</taxon>
        <taxon>Gammaproteobacteria</taxon>
        <taxon>Aeromonadales</taxon>
        <taxon>Aeromonadaceae</taxon>
        <taxon>Oceanisphaera</taxon>
    </lineage>
</organism>
<sequence length="108" mass="12472">MLACRRAEARQQRLGVWQAPLTSLVTGDWQLLQARVLRSYAGSGRLKLELEGKLTLIAGRELPATARDRLKRLLPGELLFIRGRVRSSRHGRQVLWINHPWQFHLVKQ</sequence>
<accession>A0A1J4QGR7</accession>
<protein>
    <submittedName>
        <fullName evidence="1">Uncharacterized protein</fullName>
    </submittedName>
</protein>
<dbReference type="EMBL" id="MDKE01000021">
    <property type="protein sequence ID" value="OIN09585.1"/>
    <property type="molecule type" value="Genomic_DNA"/>
</dbReference>
<dbReference type="OrthoDB" id="6867997at2"/>
<keyword evidence="2" id="KW-1185">Reference proteome</keyword>
<name>A0A1J4QGR7_9GAMM</name>
<comment type="caution">
    <text evidence="1">The sequence shown here is derived from an EMBL/GenBank/DDBJ whole genome shotgun (WGS) entry which is preliminary data.</text>
</comment>
<evidence type="ECO:0000313" key="1">
    <source>
        <dbReference type="EMBL" id="OIN09585.1"/>
    </source>
</evidence>
<proteinExistence type="predicted"/>
<evidence type="ECO:0000313" key="2">
    <source>
        <dbReference type="Proteomes" id="UP000243073"/>
    </source>
</evidence>
<reference evidence="1 2" key="1">
    <citation type="submission" date="2016-07" db="EMBL/GenBank/DDBJ databases">
        <title>Draft Genome Sequence of Oceanisphaera psychrotolerans, isolated from coastal sediment samples.</title>
        <authorList>
            <person name="Zhuo S."/>
            <person name="Ruan Z."/>
        </authorList>
    </citation>
    <scope>NUCLEOTIDE SEQUENCE [LARGE SCALE GENOMIC DNA]</scope>
    <source>
        <strain evidence="1 2">LAM-WHM-ZC</strain>
    </source>
</reference>
<dbReference type="AlphaFoldDB" id="A0A1J4QGR7"/>
<dbReference type="STRING" id="1414654.BFR47_14540"/>
<dbReference type="Proteomes" id="UP000243073">
    <property type="component" value="Unassembled WGS sequence"/>
</dbReference>
<gene>
    <name evidence="1" type="ORF">BFR47_14540</name>
</gene>